<evidence type="ECO:0000259" key="6">
    <source>
        <dbReference type="Pfam" id="PF00448"/>
    </source>
</evidence>
<dbReference type="GO" id="GO:0003924">
    <property type="term" value="F:GTPase activity"/>
    <property type="evidence" value="ECO:0007669"/>
    <property type="project" value="TreeGrafter"/>
</dbReference>
<comment type="subcellular location">
    <subcellularLocation>
        <location evidence="1">Membrane</location>
        <topology evidence="1">Peripheral membrane protein</topology>
    </subcellularLocation>
</comment>
<evidence type="ECO:0000256" key="5">
    <source>
        <dbReference type="ARBA" id="ARBA00023136"/>
    </source>
</evidence>
<dbReference type="AlphaFoldDB" id="A0AAE0DYG2"/>
<dbReference type="Pfam" id="PF00448">
    <property type="entry name" value="SRP54"/>
    <property type="match status" value="1"/>
</dbReference>
<evidence type="ECO:0000256" key="1">
    <source>
        <dbReference type="ARBA" id="ARBA00004170"/>
    </source>
</evidence>
<comment type="similarity">
    <text evidence="2">Belongs to the GTP-binding SRP family.</text>
</comment>
<dbReference type="Gene3D" id="3.40.50.300">
    <property type="entry name" value="P-loop containing nucleotide triphosphate hydrolases"/>
    <property type="match status" value="1"/>
</dbReference>
<evidence type="ECO:0000313" key="8">
    <source>
        <dbReference type="Proteomes" id="UP001281410"/>
    </source>
</evidence>
<dbReference type="Proteomes" id="UP001281410">
    <property type="component" value="Unassembled WGS sequence"/>
</dbReference>
<keyword evidence="8" id="KW-1185">Reference proteome</keyword>
<protein>
    <recommendedName>
        <fullName evidence="6">SRP54-type proteins GTP-binding domain-containing protein</fullName>
    </recommendedName>
</protein>
<reference evidence="7" key="1">
    <citation type="journal article" date="2023" name="Plant J.">
        <title>Genome sequences and population genomics provide insights into the demographic history, inbreeding, and mutation load of two 'living fossil' tree species of Dipteronia.</title>
        <authorList>
            <person name="Feng Y."/>
            <person name="Comes H.P."/>
            <person name="Chen J."/>
            <person name="Zhu S."/>
            <person name="Lu R."/>
            <person name="Zhang X."/>
            <person name="Li P."/>
            <person name="Qiu J."/>
            <person name="Olsen K.M."/>
            <person name="Qiu Y."/>
        </authorList>
    </citation>
    <scope>NUCLEOTIDE SEQUENCE</scope>
    <source>
        <strain evidence="7">NBL</strain>
    </source>
</reference>
<sequence>MDLLTKKANKTELQLGYKKPAVIMIVGVNGGGKTASLGKLAYRLKNERAKILMAAGDTFRAAVSDQLEIWDERTGCEIVMANDANAKA</sequence>
<dbReference type="PANTHER" id="PTHR43134:SF7">
    <property type="entry name" value="CELL DIVISION PROTEIN FTSY HOMOLOG, CHLOROPLASTIC"/>
    <property type="match status" value="1"/>
</dbReference>
<dbReference type="GO" id="GO:0016020">
    <property type="term" value="C:membrane"/>
    <property type="evidence" value="ECO:0007669"/>
    <property type="project" value="UniProtKB-SubCell"/>
</dbReference>
<dbReference type="SUPFAM" id="SSF52540">
    <property type="entry name" value="P-loop containing nucleoside triphosphate hydrolases"/>
    <property type="match status" value="1"/>
</dbReference>
<dbReference type="GO" id="GO:0005525">
    <property type="term" value="F:GTP binding"/>
    <property type="evidence" value="ECO:0007669"/>
    <property type="project" value="UniProtKB-KW"/>
</dbReference>
<keyword evidence="5" id="KW-0472">Membrane</keyword>
<dbReference type="GO" id="GO:0005047">
    <property type="term" value="F:signal recognition particle binding"/>
    <property type="evidence" value="ECO:0007669"/>
    <property type="project" value="TreeGrafter"/>
</dbReference>
<evidence type="ECO:0000256" key="2">
    <source>
        <dbReference type="ARBA" id="ARBA00008531"/>
    </source>
</evidence>
<dbReference type="PANTHER" id="PTHR43134">
    <property type="entry name" value="SIGNAL RECOGNITION PARTICLE RECEPTOR SUBUNIT ALPHA"/>
    <property type="match status" value="1"/>
</dbReference>
<evidence type="ECO:0000313" key="7">
    <source>
        <dbReference type="EMBL" id="KAK3194239.1"/>
    </source>
</evidence>
<feature type="domain" description="SRP54-type proteins GTP-binding" evidence="6">
    <location>
        <begin position="20"/>
        <end position="83"/>
    </location>
</feature>
<name>A0AAE0DYG2_9ROSI</name>
<proteinExistence type="inferred from homology"/>
<dbReference type="InterPro" id="IPR000897">
    <property type="entry name" value="SRP54_GTPase_dom"/>
</dbReference>
<accession>A0AAE0DYG2</accession>
<keyword evidence="3" id="KW-0547">Nucleotide-binding</keyword>
<organism evidence="7 8">
    <name type="scientific">Dipteronia sinensis</name>
    <dbReference type="NCBI Taxonomy" id="43782"/>
    <lineage>
        <taxon>Eukaryota</taxon>
        <taxon>Viridiplantae</taxon>
        <taxon>Streptophyta</taxon>
        <taxon>Embryophyta</taxon>
        <taxon>Tracheophyta</taxon>
        <taxon>Spermatophyta</taxon>
        <taxon>Magnoliopsida</taxon>
        <taxon>eudicotyledons</taxon>
        <taxon>Gunneridae</taxon>
        <taxon>Pentapetalae</taxon>
        <taxon>rosids</taxon>
        <taxon>malvids</taxon>
        <taxon>Sapindales</taxon>
        <taxon>Sapindaceae</taxon>
        <taxon>Hippocastanoideae</taxon>
        <taxon>Acereae</taxon>
        <taxon>Dipteronia</taxon>
    </lineage>
</organism>
<evidence type="ECO:0000256" key="4">
    <source>
        <dbReference type="ARBA" id="ARBA00023134"/>
    </source>
</evidence>
<dbReference type="EMBL" id="JANJYJ010000008">
    <property type="protein sequence ID" value="KAK3194239.1"/>
    <property type="molecule type" value="Genomic_DNA"/>
</dbReference>
<evidence type="ECO:0000256" key="3">
    <source>
        <dbReference type="ARBA" id="ARBA00022741"/>
    </source>
</evidence>
<gene>
    <name evidence="7" type="ORF">Dsin_025549</name>
</gene>
<dbReference type="GO" id="GO:0006614">
    <property type="term" value="P:SRP-dependent cotranslational protein targeting to membrane"/>
    <property type="evidence" value="ECO:0007669"/>
    <property type="project" value="InterPro"/>
</dbReference>
<keyword evidence="4" id="KW-0342">GTP-binding</keyword>
<comment type="caution">
    <text evidence="7">The sequence shown here is derived from an EMBL/GenBank/DDBJ whole genome shotgun (WGS) entry which is preliminary data.</text>
</comment>
<dbReference type="InterPro" id="IPR027417">
    <property type="entry name" value="P-loop_NTPase"/>
</dbReference>